<keyword evidence="2" id="KW-1185">Reference proteome</keyword>
<comment type="caution">
    <text evidence="1">The sequence shown here is derived from an EMBL/GenBank/DDBJ whole genome shotgun (WGS) entry which is preliminary data.</text>
</comment>
<sequence length="125" mass="14286">MSMKFVDPVRTGLNRLEPVLAGLDWFFVSNYTKNGTFFIKSRMSKPNLAVLKLLTMSMNFVDPVRTGLNRLEPVLAGLNWFFVSKYTKNGTFFIKSRRSKPTLEHELFGSSYTLFEQAGTGLCWS</sequence>
<name>A0ABD3W176_SINWO</name>
<proteinExistence type="predicted"/>
<dbReference type="EMBL" id="JBJQND010000009">
    <property type="protein sequence ID" value="KAL3866633.1"/>
    <property type="molecule type" value="Genomic_DNA"/>
</dbReference>
<reference evidence="1 2" key="1">
    <citation type="submission" date="2024-11" db="EMBL/GenBank/DDBJ databases">
        <title>Chromosome-level genome assembly of the freshwater bivalve Anodonta woodiana.</title>
        <authorList>
            <person name="Chen X."/>
        </authorList>
    </citation>
    <scope>NUCLEOTIDE SEQUENCE [LARGE SCALE GENOMIC DNA]</scope>
    <source>
        <strain evidence="1">MN2024</strain>
        <tissue evidence="1">Gills</tissue>
    </source>
</reference>
<accession>A0ABD3W176</accession>
<gene>
    <name evidence="1" type="ORF">ACJMK2_043917</name>
</gene>
<protein>
    <recommendedName>
        <fullName evidence="3">LAGLIDADG endonuclease</fullName>
    </recommendedName>
</protein>
<evidence type="ECO:0008006" key="3">
    <source>
        <dbReference type="Google" id="ProtNLM"/>
    </source>
</evidence>
<dbReference type="Proteomes" id="UP001634394">
    <property type="component" value="Unassembled WGS sequence"/>
</dbReference>
<dbReference type="AlphaFoldDB" id="A0ABD3W176"/>
<evidence type="ECO:0000313" key="1">
    <source>
        <dbReference type="EMBL" id="KAL3866633.1"/>
    </source>
</evidence>
<organism evidence="1 2">
    <name type="scientific">Sinanodonta woodiana</name>
    <name type="common">Chinese pond mussel</name>
    <name type="synonym">Anodonta woodiana</name>
    <dbReference type="NCBI Taxonomy" id="1069815"/>
    <lineage>
        <taxon>Eukaryota</taxon>
        <taxon>Metazoa</taxon>
        <taxon>Spiralia</taxon>
        <taxon>Lophotrochozoa</taxon>
        <taxon>Mollusca</taxon>
        <taxon>Bivalvia</taxon>
        <taxon>Autobranchia</taxon>
        <taxon>Heteroconchia</taxon>
        <taxon>Palaeoheterodonta</taxon>
        <taxon>Unionida</taxon>
        <taxon>Unionoidea</taxon>
        <taxon>Unionidae</taxon>
        <taxon>Unioninae</taxon>
        <taxon>Sinanodonta</taxon>
    </lineage>
</organism>
<evidence type="ECO:0000313" key="2">
    <source>
        <dbReference type="Proteomes" id="UP001634394"/>
    </source>
</evidence>